<dbReference type="EMBL" id="GBRH01175803">
    <property type="protein sequence ID" value="JAE22093.1"/>
    <property type="molecule type" value="Transcribed_RNA"/>
</dbReference>
<reference evidence="1" key="1">
    <citation type="submission" date="2014-09" db="EMBL/GenBank/DDBJ databases">
        <authorList>
            <person name="Magalhaes I.L.F."/>
            <person name="Oliveira U."/>
            <person name="Santos F.R."/>
            <person name="Vidigal T.H.D.A."/>
            <person name="Brescovit A.D."/>
            <person name="Santos A.J."/>
        </authorList>
    </citation>
    <scope>NUCLEOTIDE SEQUENCE</scope>
    <source>
        <tissue evidence="1">Shoot tissue taken approximately 20 cm above the soil surface</tissue>
    </source>
</reference>
<dbReference type="AlphaFoldDB" id="A0A0A9GN95"/>
<sequence>MVHLGISYCMIFGTHTCPSREHSIFLIPKILLSHNTTTDLLESGVQQRGFWPHLSQRTEMTWLSRALCLYSESDPYICP</sequence>
<reference evidence="1" key="2">
    <citation type="journal article" date="2015" name="Data Brief">
        <title>Shoot transcriptome of the giant reed, Arundo donax.</title>
        <authorList>
            <person name="Barrero R.A."/>
            <person name="Guerrero F.D."/>
            <person name="Moolhuijzen P."/>
            <person name="Goolsby J.A."/>
            <person name="Tidwell J."/>
            <person name="Bellgard S.E."/>
            <person name="Bellgard M.I."/>
        </authorList>
    </citation>
    <scope>NUCLEOTIDE SEQUENCE</scope>
    <source>
        <tissue evidence="1">Shoot tissue taken approximately 20 cm above the soil surface</tissue>
    </source>
</reference>
<protein>
    <submittedName>
        <fullName evidence="1">Uncharacterized protein</fullName>
    </submittedName>
</protein>
<evidence type="ECO:0000313" key="1">
    <source>
        <dbReference type="EMBL" id="JAE22093.1"/>
    </source>
</evidence>
<proteinExistence type="predicted"/>
<accession>A0A0A9GN95</accession>
<organism evidence="1">
    <name type="scientific">Arundo donax</name>
    <name type="common">Giant reed</name>
    <name type="synonym">Donax arundinaceus</name>
    <dbReference type="NCBI Taxonomy" id="35708"/>
    <lineage>
        <taxon>Eukaryota</taxon>
        <taxon>Viridiplantae</taxon>
        <taxon>Streptophyta</taxon>
        <taxon>Embryophyta</taxon>
        <taxon>Tracheophyta</taxon>
        <taxon>Spermatophyta</taxon>
        <taxon>Magnoliopsida</taxon>
        <taxon>Liliopsida</taxon>
        <taxon>Poales</taxon>
        <taxon>Poaceae</taxon>
        <taxon>PACMAD clade</taxon>
        <taxon>Arundinoideae</taxon>
        <taxon>Arundineae</taxon>
        <taxon>Arundo</taxon>
    </lineage>
</organism>
<name>A0A0A9GN95_ARUDO</name>